<proteinExistence type="predicted"/>
<name>A0AAN9F8A0_CROPI</name>
<organism evidence="2 3">
    <name type="scientific">Crotalaria pallida</name>
    <name type="common">Smooth rattlebox</name>
    <name type="synonym">Crotalaria striata</name>
    <dbReference type="NCBI Taxonomy" id="3830"/>
    <lineage>
        <taxon>Eukaryota</taxon>
        <taxon>Viridiplantae</taxon>
        <taxon>Streptophyta</taxon>
        <taxon>Embryophyta</taxon>
        <taxon>Tracheophyta</taxon>
        <taxon>Spermatophyta</taxon>
        <taxon>Magnoliopsida</taxon>
        <taxon>eudicotyledons</taxon>
        <taxon>Gunneridae</taxon>
        <taxon>Pentapetalae</taxon>
        <taxon>rosids</taxon>
        <taxon>fabids</taxon>
        <taxon>Fabales</taxon>
        <taxon>Fabaceae</taxon>
        <taxon>Papilionoideae</taxon>
        <taxon>50 kb inversion clade</taxon>
        <taxon>genistoids sensu lato</taxon>
        <taxon>core genistoids</taxon>
        <taxon>Crotalarieae</taxon>
        <taxon>Crotalaria</taxon>
    </lineage>
</organism>
<dbReference type="Proteomes" id="UP001372338">
    <property type="component" value="Unassembled WGS sequence"/>
</dbReference>
<reference evidence="2 3" key="1">
    <citation type="submission" date="2024-01" db="EMBL/GenBank/DDBJ databases">
        <title>The genomes of 5 underutilized Papilionoideae crops provide insights into root nodulation and disease resistanc.</title>
        <authorList>
            <person name="Yuan L."/>
        </authorList>
    </citation>
    <scope>NUCLEOTIDE SEQUENCE [LARGE SCALE GENOMIC DNA]</scope>
    <source>
        <strain evidence="2">ZHUSHIDOU_FW_LH</strain>
        <tissue evidence="2">Leaf</tissue>
    </source>
</reference>
<evidence type="ECO:0000256" key="1">
    <source>
        <dbReference type="SAM" id="Phobius"/>
    </source>
</evidence>
<dbReference type="AlphaFoldDB" id="A0AAN9F8A0"/>
<accession>A0AAN9F8A0</accession>
<keyword evidence="1" id="KW-1133">Transmembrane helix</keyword>
<gene>
    <name evidence="2" type="ORF">RIF29_21921</name>
</gene>
<evidence type="ECO:0000313" key="2">
    <source>
        <dbReference type="EMBL" id="KAK7269203.1"/>
    </source>
</evidence>
<dbReference type="EMBL" id="JAYWIO010000004">
    <property type="protein sequence ID" value="KAK7269203.1"/>
    <property type="molecule type" value="Genomic_DNA"/>
</dbReference>
<keyword evidence="1" id="KW-0472">Membrane</keyword>
<keyword evidence="3" id="KW-1185">Reference proteome</keyword>
<comment type="caution">
    <text evidence="2">The sequence shown here is derived from an EMBL/GenBank/DDBJ whole genome shotgun (WGS) entry which is preliminary data.</text>
</comment>
<feature type="transmembrane region" description="Helical" evidence="1">
    <location>
        <begin position="52"/>
        <end position="72"/>
    </location>
</feature>
<sequence length="124" mass="14266">MSHTALSTCILFFLCTHNTKKQKLKSLICKNISPPNSFIPSTNPPHTLPSSLSFFFFFPLLLLLFLLSSFFLNSQIPTRQRNHTTQQNIIGKCKCKWKPPVTTPSLVFRSSCFSNLEINKQMWQ</sequence>
<protein>
    <submittedName>
        <fullName evidence="2">Uncharacterized protein</fullName>
    </submittedName>
</protein>
<evidence type="ECO:0000313" key="3">
    <source>
        <dbReference type="Proteomes" id="UP001372338"/>
    </source>
</evidence>
<keyword evidence="1" id="KW-0812">Transmembrane</keyword>